<accession>A0A515DA67</accession>
<evidence type="ECO:0000313" key="4">
    <source>
        <dbReference type="EMBL" id="QDL37302.1"/>
    </source>
</evidence>
<dbReference type="GO" id="GO:0005737">
    <property type="term" value="C:cytoplasm"/>
    <property type="evidence" value="ECO:0007669"/>
    <property type="project" value="UniProtKB-SubCell"/>
</dbReference>
<comment type="similarity">
    <text evidence="1 2">Belongs to the universal stress protein A family.</text>
</comment>
<dbReference type="EMBL" id="CP035503">
    <property type="protein sequence ID" value="QDL37302.1"/>
    <property type="molecule type" value="Genomic_DNA"/>
</dbReference>
<gene>
    <name evidence="4" type="ORF">EUB48_08440</name>
</gene>
<dbReference type="SUPFAM" id="SSF52402">
    <property type="entry name" value="Adenine nucleotide alpha hydrolases-like"/>
    <property type="match status" value="1"/>
</dbReference>
<dbReference type="Pfam" id="PF00582">
    <property type="entry name" value="Usp"/>
    <property type="match status" value="1"/>
</dbReference>
<reference evidence="4 5" key="1">
    <citation type="submission" date="2019-01" db="EMBL/GenBank/DDBJ databases">
        <title>Genomic insights into a novel species Rhodoferax sp.</title>
        <authorList>
            <person name="Jin L."/>
        </authorList>
    </citation>
    <scope>NUCLEOTIDE SEQUENCE [LARGE SCALE GENOMIC DNA]</scope>
    <source>
        <strain evidence="4 5">CHu59-6-5</strain>
    </source>
</reference>
<evidence type="ECO:0000259" key="3">
    <source>
        <dbReference type="Pfam" id="PF00582"/>
    </source>
</evidence>
<organism evidence="4 5">
    <name type="scientific">Rhodoferax sediminis</name>
    <dbReference type="NCBI Taxonomy" id="2509614"/>
    <lineage>
        <taxon>Bacteria</taxon>
        <taxon>Pseudomonadati</taxon>
        <taxon>Pseudomonadota</taxon>
        <taxon>Betaproteobacteria</taxon>
        <taxon>Burkholderiales</taxon>
        <taxon>Comamonadaceae</taxon>
        <taxon>Rhodoferax</taxon>
    </lineage>
</organism>
<evidence type="ECO:0000256" key="2">
    <source>
        <dbReference type="PIRNR" id="PIRNR006276"/>
    </source>
</evidence>
<dbReference type="InterPro" id="IPR006016">
    <property type="entry name" value="UspA"/>
</dbReference>
<dbReference type="KEGG" id="rhf:EUB48_08440"/>
<dbReference type="Gene3D" id="3.40.50.620">
    <property type="entry name" value="HUPs"/>
    <property type="match status" value="1"/>
</dbReference>
<proteinExistence type="inferred from homology"/>
<comment type="subcellular location">
    <subcellularLocation>
        <location evidence="2">Cytoplasm</location>
    </subcellularLocation>
</comment>
<dbReference type="RefSeq" id="WP_142818472.1">
    <property type="nucleotide sequence ID" value="NZ_CP035503.1"/>
</dbReference>
<dbReference type="Proteomes" id="UP000316798">
    <property type="component" value="Chromosome"/>
</dbReference>
<dbReference type="InterPro" id="IPR014729">
    <property type="entry name" value="Rossmann-like_a/b/a_fold"/>
</dbReference>
<dbReference type="OrthoDB" id="8547832at2"/>
<dbReference type="InterPro" id="IPR006015">
    <property type="entry name" value="Universal_stress_UspA"/>
</dbReference>
<dbReference type="PIRSF" id="PIRSF006276">
    <property type="entry name" value="UspA"/>
    <property type="match status" value="1"/>
</dbReference>
<sequence>MYQRILVPVDGSQPANKALAAALQMAKDFNGRVRLIHVVDELAGLSGYDLYGGYPGDLLELIRENGHKILDDAMATAQAAGVEADKVLSDNFGERLGEAVVDAAKRWNADLIVIGTHGRRGIGRVLLGSGAEQIIRLAPVPVLVVRSPESGKAAKAGT</sequence>
<evidence type="ECO:0000313" key="5">
    <source>
        <dbReference type="Proteomes" id="UP000316798"/>
    </source>
</evidence>
<dbReference type="PANTHER" id="PTHR46268:SF15">
    <property type="entry name" value="UNIVERSAL STRESS PROTEIN HP_0031"/>
    <property type="match status" value="1"/>
</dbReference>
<dbReference type="PRINTS" id="PR01438">
    <property type="entry name" value="UNVRSLSTRESS"/>
</dbReference>
<dbReference type="CDD" id="cd00293">
    <property type="entry name" value="USP-like"/>
    <property type="match status" value="1"/>
</dbReference>
<dbReference type="AlphaFoldDB" id="A0A515DA67"/>
<keyword evidence="5" id="KW-1185">Reference proteome</keyword>
<name>A0A515DA67_9BURK</name>
<feature type="domain" description="UspA" evidence="3">
    <location>
        <begin position="1"/>
        <end position="146"/>
    </location>
</feature>
<protein>
    <recommendedName>
        <fullName evidence="2">Universal stress protein</fullName>
    </recommendedName>
</protein>
<dbReference type="PANTHER" id="PTHR46268">
    <property type="entry name" value="STRESS RESPONSE PROTEIN NHAX"/>
    <property type="match status" value="1"/>
</dbReference>
<evidence type="ECO:0000256" key="1">
    <source>
        <dbReference type="ARBA" id="ARBA00008791"/>
    </source>
</evidence>
<keyword evidence="2" id="KW-0963">Cytoplasm</keyword>